<dbReference type="PANTHER" id="PTHR39515:SF2">
    <property type="entry name" value="HTH-TYPE TRANSCRIPTIONAL REGULATOR RV0880"/>
    <property type="match status" value="1"/>
</dbReference>
<dbReference type="GO" id="GO:0003700">
    <property type="term" value="F:DNA-binding transcription factor activity"/>
    <property type="evidence" value="ECO:0007669"/>
    <property type="project" value="InterPro"/>
</dbReference>
<keyword evidence="3" id="KW-0804">Transcription</keyword>
<keyword evidence="2" id="KW-0238">DNA-binding</keyword>
<accession>A0A376AEI4</accession>
<dbReference type="GO" id="GO:0003677">
    <property type="term" value="F:DNA binding"/>
    <property type="evidence" value="ECO:0007669"/>
    <property type="project" value="UniProtKB-KW"/>
</dbReference>
<dbReference type="SMART" id="SM00347">
    <property type="entry name" value="HTH_MARR"/>
    <property type="match status" value="1"/>
</dbReference>
<keyword evidence="6" id="KW-1185">Reference proteome</keyword>
<dbReference type="InterPro" id="IPR036390">
    <property type="entry name" value="WH_DNA-bd_sf"/>
</dbReference>
<organism evidence="5 6">
    <name type="scientific">Ciceribacter selenitireducens ATCC BAA-1503</name>
    <dbReference type="NCBI Taxonomy" id="1336235"/>
    <lineage>
        <taxon>Bacteria</taxon>
        <taxon>Pseudomonadati</taxon>
        <taxon>Pseudomonadota</taxon>
        <taxon>Alphaproteobacteria</taxon>
        <taxon>Hyphomicrobiales</taxon>
        <taxon>Rhizobiaceae</taxon>
        <taxon>Ciceribacter</taxon>
    </lineage>
</organism>
<dbReference type="PROSITE" id="PS01117">
    <property type="entry name" value="HTH_MARR_1"/>
    <property type="match status" value="1"/>
</dbReference>
<dbReference type="Gene3D" id="1.10.10.10">
    <property type="entry name" value="Winged helix-like DNA-binding domain superfamily/Winged helix DNA-binding domain"/>
    <property type="match status" value="1"/>
</dbReference>
<protein>
    <recommendedName>
        <fullName evidence="4">HTH marR-type domain-containing protein</fullName>
    </recommendedName>
</protein>
<dbReference type="PANTHER" id="PTHR39515">
    <property type="entry name" value="CONSERVED PROTEIN"/>
    <property type="match status" value="1"/>
</dbReference>
<dbReference type="SUPFAM" id="SSF46785">
    <property type="entry name" value="Winged helix' DNA-binding domain"/>
    <property type="match status" value="1"/>
</dbReference>
<proteinExistence type="predicted"/>
<evidence type="ECO:0000313" key="5">
    <source>
        <dbReference type="EMBL" id="SSC66070.1"/>
    </source>
</evidence>
<gene>
    <name evidence="5" type="ORF">RHIZ70_1778</name>
</gene>
<dbReference type="AlphaFoldDB" id="A0A376AEI4"/>
<dbReference type="InterPro" id="IPR036388">
    <property type="entry name" value="WH-like_DNA-bd_sf"/>
</dbReference>
<sequence>MASQEAGSETQTDALVLAENLRATLGRFVRRVKTQANTPTTSQSETLSLLDRAGPLSVAELAGRRNVRHQSMRLVAGQLESEGLISKMPNPVDGRSRLLSITDKGRAQLSRAREARTLQIANVIEERLSDKDRRTLEAAIRVIERLC</sequence>
<dbReference type="EMBL" id="UEYP01000020">
    <property type="protein sequence ID" value="SSC66070.1"/>
    <property type="molecule type" value="Genomic_DNA"/>
</dbReference>
<name>A0A376AEI4_9HYPH</name>
<dbReference type="PROSITE" id="PS50995">
    <property type="entry name" value="HTH_MARR_2"/>
    <property type="match status" value="1"/>
</dbReference>
<dbReference type="InterPro" id="IPR000835">
    <property type="entry name" value="HTH_MarR-typ"/>
</dbReference>
<evidence type="ECO:0000256" key="3">
    <source>
        <dbReference type="ARBA" id="ARBA00023163"/>
    </source>
</evidence>
<evidence type="ECO:0000256" key="1">
    <source>
        <dbReference type="ARBA" id="ARBA00023015"/>
    </source>
</evidence>
<dbReference type="InterPro" id="IPR052526">
    <property type="entry name" value="HTH-type_Bedaq_tolerance"/>
</dbReference>
<evidence type="ECO:0000259" key="4">
    <source>
        <dbReference type="PROSITE" id="PS50995"/>
    </source>
</evidence>
<dbReference type="Pfam" id="PF01047">
    <property type="entry name" value="MarR"/>
    <property type="match status" value="1"/>
</dbReference>
<keyword evidence="1" id="KW-0805">Transcription regulation</keyword>
<evidence type="ECO:0000313" key="6">
    <source>
        <dbReference type="Proteomes" id="UP000254764"/>
    </source>
</evidence>
<evidence type="ECO:0000256" key="2">
    <source>
        <dbReference type="ARBA" id="ARBA00023125"/>
    </source>
</evidence>
<feature type="domain" description="HTH marR-type" evidence="4">
    <location>
        <begin position="1"/>
        <end position="145"/>
    </location>
</feature>
<dbReference type="Proteomes" id="UP000254764">
    <property type="component" value="Unassembled WGS sequence"/>
</dbReference>
<dbReference type="InterPro" id="IPR023187">
    <property type="entry name" value="Tscrpt_reg_MarR-type_CS"/>
</dbReference>
<reference evidence="6" key="1">
    <citation type="submission" date="2018-07" db="EMBL/GenBank/DDBJ databases">
        <authorList>
            <person name="Peiro R."/>
            <person name="Begona"/>
            <person name="Cbmso G."/>
            <person name="Lopez M."/>
            <person name="Gonzalez S."/>
        </authorList>
    </citation>
    <scope>NUCLEOTIDE SEQUENCE [LARGE SCALE GENOMIC DNA]</scope>
</reference>